<gene>
    <name evidence="2" type="ORF">Mal33_24040</name>
</gene>
<evidence type="ECO:0000313" key="3">
    <source>
        <dbReference type="Proteomes" id="UP000316770"/>
    </source>
</evidence>
<protein>
    <recommendedName>
        <fullName evidence="1">SMEK domain-containing protein</fullName>
    </recommendedName>
</protein>
<sequence>MNRQKLIDEISEQLAILTHKIKLQNGLNLTDLNIHAENFFRDFLNLLHGFSLCNCNADNQNAATIDLRDDENRIAIQVTSNSQRAEGDTHNTSRRTFKAWLSPNAPPGGDLAVINFGA</sequence>
<proteinExistence type="predicted"/>
<dbReference type="AlphaFoldDB" id="A0A518ITK0"/>
<reference evidence="2 3" key="1">
    <citation type="submission" date="2019-02" db="EMBL/GenBank/DDBJ databases">
        <title>Deep-cultivation of Planctomycetes and their phenomic and genomic characterization uncovers novel biology.</title>
        <authorList>
            <person name="Wiegand S."/>
            <person name="Jogler M."/>
            <person name="Boedeker C."/>
            <person name="Pinto D."/>
            <person name="Vollmers J."/>
            <person name="Rivas-Marin E."/>
            <person name="Kohn T."/>
            <person name="Peeters S.H."/>
            <person name="Heuer A."/>
            <person name="Rast P."/>
            <person name="Oberbeckmann S."/>
            <person name="Bunk B."/>
            <person name="Jeske O."/>
            <person name="Meyerdierks A."/>
            <person name="Storesund J.E."/>
            <person name="Kallscheuer N."/>
            <person name="Luecker S."/>
            <person name="Lage O.M."/>
            <person name="Pohl T."/>
            <person name="Merkel B.J."/>
            <person name="Hornburger P."/>
            <person name="Mueller R.-W."/>
            <person name="Bruemmer F."/>
            <person name="Labrenz M."/>
            <person name="Spormann A.M."/>
            <person name="Op den Camp H."/>
            <person name="Overmann J."/>
            <person name="Amann R."/>
            <person name="Jetten M.S.M."/>
            <person name="Mascher T."/>
            <person name="Medema M.H."/>
            <person name="Devos D.P."/>
            <person name="Kaster A.-K."/>
            <person name="Ovreas L."/>
            <person name="Rohde M."/>
            <person name="Galperin M.Y."/>
            <person name="Jogler C."/>
        </authorList>
    </citation>
    <scope>NUCLEOTIDE SEQUENCE [LARGE SCALE GENOMIC DNA]</scope>
    <source>
        <strain evidence="2 3">Mal33</strain>
    </source>
</reference>
<name>A0A518ITK0_9BACT</name>
<dbReference type="NCBIfam" id="NF033859">
    <property type="entry name" value="SMEK_N"/>
    <property type="match status" value="1"/>
</dbReference>
<feature type="domain" description="SMEK" evidence="1">
    <location>
        <begin position="9"/>
        <end position="84"/>
    </location>
</feature>
<dbReference type="EMBL" id="CP036318">
    <property type="protein sequence ID" value="QDV56414.1"/>
    <property type="molecule type" value="Genomic_DNA"/>
</dbReference>
<dbReference type="Pfam" id="PF21941">
    <property type="entry name" value="SMEK_N"/>
    <property type="match status" value="1"/>
</dbReference>
<keyword evidence="3" id="KW-1185">Reference proteome</keyword>
<evidence type="ECO:0000313" key="2">
    <source>
        <dbReference type="EMBL" id="QDV56414.1"/>
    </source>
</evidence>
<dbReference type="InterPro" id="IPR047740">
    <property type="entry name" value="SMEK_dom"/>
</dbReference>
<evidence type="ECO:0000259" key="1">
    <source>
        <dbReference type="Pfam" id="PF21941"/>
    </source>
</evidence>
<organism evidence="2 3">
    <name type="scientific">Rosistilla oblonga</name>
    <dbReference type="NCBI Taxonomy" id="2527990"/>
    <lineage>
        <taxon>Bacteria</taxon>
        <taxon>Pseudomonadati</taxon>
        <taxon>Planctomycetota</taxon>
        <taxon>Planctomycetia</taxon>
        <taxon>Pirellulales</taxon>
        <taxon>Pirellulaceae</taxon>
        <taxon>Rosistilla</taxon>
    </lineage>
</organism>
<accession>A0A518ITK0</accession>
<dbReference type="Proteomes" id="UP000316770">
    <property type="component" value="Chromosome"/>
</dbReference>